<feature type="transmembrane region" description="Helical" evidence="1">
    <location>
        <begin position="12"/>
        <end position="35"/>
    </location>
</feature>
<proteinExistence type="predicted"/>
<protein>
    <submittedName>
        <fullName evidence="2">Uncharacterized protein</fullName>
    </submittedName>
</protein>
<reference evidence="2" key="1">
    <citation type="journal article" date="2020" name="Stud. Mycol.">
        <title>101 Dothideomycetes genomes: a test case for predicting lifestyles and emergence of pathogens.</title>
        <authorList>
            <person name="Haridas S."/>
            <person name="Albert R."/>
            <person name="Binder M."/>
            <person name="Bloem J."/>
            <person name="Labutti K."/>
            <person name="Salamov A."/>
            <person name="Andreopoulos B."/>
            <person name="Baker S."/>
            <person name="Barry K."/>
            <person name="Bills G."/>
            <person name="Bluhm B."/>
            <person name="Cannon C."/>
            <person name="Castanera R."/>
            <person name="Culley D."/>
            <person name="Daum C."/>
            <person name="Ezra D."/>
            <person name="Gonzalez J."/>
            <person name="Henrissat B."/>
            <person name="Kuo A."/>
            <person name="Liang C."/>
            <person name="Lipzen A."/>
            <person name="Lutzoni F."/>
            <person name="Magnuson J."/>
            <person name="Mondo S."/>
            <person name="Nolan M."/>
            <person name="Ohm R."/>
            <person name="Pangilinan J."/>
            <person name="Park H.-J."/>
            <person name="Ramirez L."/>
            <person name="Alfaro M."/>
            <person name="Sun H."/>
            <person name="Tritt A."/>
            <person name="Yoshinaga Y."/>
            <person name="Zwiers L.-H."/>
            <person name="Turgeon B."/>
            <person name="Goodwin S."/>
            <person name="Spatafora J."/>
            <person name="Crous P."/>
            <person name="Grigoriev I."/>
        </authorList>
    </citation>
    <scope>NUCLEOTIDE SEQUENCE</scope>
    <source>
        <strain evidence="2">CBS 269.34</strain>
    </source>
</reference>
<gene>
    <name evidence="2" type="ORF">BU16DRAFT_62140</name>
</gene>
<keyword evidence="1" id="KW-1133">Transmembrane helix</keyword>
<organism evidence="2 3">
    <name type="scientific">Lophium mytilinum</name>
    <dbReference type="NCBI Taxonomy" id="390894"/>
    <lineage>
        <taxon>Eukaryota</taxon>
        <taxon>Fungi</taxon>
        <taxon>Dikarya</taxon>
        <taxon>Ascomycota</taxon>
        <taxon>Pezizomycotina</taxon>
        <taxon>Dothideomycetes</taxon>
        <taxon>Pleosporomycetidae</taxon>
        <taxon>Mytilinidiales</taxon>
        <taxon>Mytilinidiaceae</taxon>
        <taxon>Lophium</taxon>
    </lineage>
</organism>
<name>A0A6A6QNR9_9PEZI</name>
<dbReference type="Proteomes" id="UP000799750">
    <property type="component" value="Unassembled WGS sequence"/>
</dbReference>
<keyword evidence="1" id="KW-0472">Membrane</keyword>
<dbReference type="EMBL" id="MU004191">
    <property type="protein sequence ID" value="KAF2494015.1"/>
    <property type="molecule type" value="Genomic_DNA"/>
</dbReference>
<dbReference type="AlphaFoldDB" id="A0A6A6QNR9"/>
<evidence type="ECO:0000256" key="1">
    <source>
        <dbReference type="SAM" id="Phobius"/>
    </source>
</evidence>
<evidence type="ECO:0000313" key="2">
    <source>
        <dbReference type="EMBL" id="KAF2494015.1"/>
    </source>
</evidence>
<sequence length="146" mass="15902">MWPMTRQGERLYGFVLRSCGGLMLWALIYAVTAVLKAGVLDLPRRSTRSLPTEEKLGCSMTSIPAWWRAECAWCATRALCSRAVLVSICKVGRSSGRERPLLAVSADGMAVNRADCESHMPVAGAPGGSPRVWVSSRSVWWSKTGS</sequence>
<accession>A0A6A6QNR9</accession>
<keyword evidence="1" id="KW-0812">Transmembrane</keyword>
<keyword evidence="3" id="KW-1185">Reference proteome</keyword>
<evidence type="ECO:0000313" key="3">
    <source>
        <dbReference type="Proteomes" id="UP000799750"/>
    </source>
</evidence>